<protein>
    <submittedName>
        <fullName evidence="3">Uncharacterized protein</fullName>
    </submittedName>
</protein>
<name>A0A7S3BEY7_9EUKA</name>
<organism evidence="3">
    <name type="scientific">Haptolina ericina</name>
    <dbReference type="NCBI Taxonomy" id="156174"/>
    <lineage>
        <taxon>Eukaryota</taxon>
        <taxon>Haptista</taxon>
        <taxon>Haptophyta</taxon>
        <taxon>Prymnesiophyceae</taxon>
        <taxon>Prymnesiales</taxon>
        <taxon>Prymnesiaceae</taxon>
        <taxon>Haptolina</taxon>
    </lineage>
</organism>
<evidence type="ECO:0000256" key="1">
    <source>
        <dbReference type="SAM" id="MobiDB-lite"/>
    </source>
</evidence>
<evidence type="ECO:0000256" key="2">
    <source>
        <dbReference type="SAM" id="Phobius"/>
    </source>
</evidence>
<dbReference type="AlphaFoldDB" id="A0A7S3BEY7"/>
<feature type="region of interest" description="Disordered" evidence="1">
    <location>
        <begin position="84"/>
        <end position="106"/>
    </location>
</feature>
<sequence>MDNEALDPYSPDHQLTRRAWVGGSTFLGAITLCCMLMFMVFDEDVWYLHHRVRRRWFGVRRPSVASLSIVIALSDVPRSSRHALSQQRVAAPRGKKQFPTCQSWST</sequence>
<reference evidence="3" key="1">
    <citation type="submission" date="2021-01" db="EMBL/GenBank/DDBJ databases">
        <authorList>
            <person name="Corre E."/>
            <person name="Pelletier E."/>
            <person name="Niang G."/>
            <person name="Scheremetjew M."/>
            <person name="Finn R."/>
            <person name="Kale V."/>
            <person name="Holt S."/>
            <person name="Cochrane G."/>
            <person name="Meng A."/>
            <person name="Brown T."/>
            <person name="Cohen L."/>
        </authorList>
    </citation>
    <scope>NUCLEOTIDE SEQUENCE</scope>
    <source>
        <strain evidence="3">CCMP281</strain>
    </source>
</reference>
<feature type="transmembrane region" description="Helical" evidence="2">
    <location>
        <begin position="20"/>
        <end position="41"/>
    </location>
</feature>
<dbReference type="EMBL" id="HBHX01053619">
    <property type="protein sequence ID" value="CAE0133187.1"/>
    <property type="molecule type" value="Transcribed_RNA"/>
</dbReference>
<keyword evidence="2" id="KW-1133">Transmembrane helix</keyword>
<gene>
    <name evidence="3" type="ORF">HERI1096_LOCUS29563</name>
</gene>
<evidence type="ECO:0000313" key="3">
    <source>
        <dbReference type="EMBL" id="CAE0133187.1"/>
    </source>
</evidence>
<accession>A0A7S3BEY7</accession>
<proteinExistence type="predicted"/>
<keyword evidence="2" id="KW-0812">Transmembrane</keyword>
<keyword evidence="2" id="KW-0472">Membrane</keyword>